<accession>A0ACB9E7G2</accession>
<dbReference type="Proteomes" id="UP001056120">
    <property type="component" value="Linkage Group LG18"/>
</dbReference>
<comment type="caution">
    <text evidence="1">The sequence shown here is derived from an EMBL/GenBank/DDBJ whole genome shotgun (WGS) entry which is preliminary data.</text>
</comment>
<name>A0ACB9E7G2_9ASTR</name>
<organism evidence="1 2">
    <name type="scientific">Smallanthus sonchifolius</name>
    <dbReference type="NCBI Taxonomy" id="185202"/>
    <lineage>
        <taxon>Eukaryota</taxon>
        <taxon>Viridiplantae</taxon>
        <taxon>Streptophyta</taxon>
        <taxon>Embryophyta</taxon>
        <taxon>Tracheophyta</taxon>
        <taxon>Spermatophyta</taxon>
        <taxon>Magnoliopsida</taxon>
        <taxon>eudicotyledons</taxon>
        <taxon>Gunneridae</taxon>
        <taxon>Pentapetalae</taxon>
        <taxon>asterids</taxon>
        <taxon>campanulids</taxon>
        <taxon>Asterales</taxon>
        <taxon>Asteraceae</taxon>
        <taxon>Asteroideae</taxon>
        <taxon>Heliantheae alliance</taxon>
        <taxon>Millerieae</taxon>
        <taxon>Smallanthus</taxon>
    </lineage>
</organism>
<keyword evidence="2" id="KW-1185">Reference proteome</keyword>
<proteinExistence type="predicted"/>
<evidence type="ECO:0000313" key="2">
    <source>
        <dbReference type="Proteomes" id="UP001056120"/>
    </source>
</evidence>
<reference evidence="1 2" key="2">
    <citation type="journal article" date="2022" name="Mol. Ecol. Resour.">
        <title>The genomes of chicory, endive, great burdock and yacon provide insights into Asteraceae paleo-polyploidization history and plant inulin production.</title>
        <authorList>
            <person name="Fan W."/>
            <person name="Wang S."/>
            <person name="Wang H."/>
            <person name="Wang A."/>
            <person name="Jiang F."/>
            <person name="Liu H."/>
            <person name="Zhao H."/>
            <person name="Xu D."/>
            <person name="Zhang Y."/>
        </authorList>
    </citation>
    <scope>NUCLEOTIDE SEQUENCE [LARGE SCALE GENOMIC DNA]</scope>
    <source>
        <strain evidence="2">cv. Yunnan</strain>
        <tissue evidence="1">Leaves</tissue>
    </source>
</reference>
<dbReference type="EMBL" id="CM042035">
    <property type="protein sequence ID" value="KAI3754645.1"/>
    <property type="molecule type" value="Genomic_DNA"/>
</dbReference>
<sequence>MQKPQQTCIICGESNHFAAKCKFNPFNQIASYSSEFAQSAVNKTAVDHGKAGKTKVETSAAKVSAADKAKSKATASAAKVSAADKAKSKIKLPAVKTAAASAKPSAAKSTANKPESSATKSSADNIYVDDIIFGSTRKKLCKDFEVLMHSKFEMSSMGELNFFLGLQVKQVPNGIFISQSKYVKSILERFKMADCSAARTPMQVHHQLSSDKDGQDTDQHQYRAMIGSLMYLTASRPDIMFAVCLCARFQAAPKMSHLQAVKRIFRYLKGAPKLGLWYPKNENFNLYAYTDSDYGGCNLDKKSTSGGCQFLGGRLISWQCKKQTRVSTSTAEAEYIAASSCCAQVIWIQNQMLDYGMTFMQTPIHIDNMSAISITNNPVQHSKTKHIDISCNSEK</sequence>
<gene>
    <name evidence="1" type="ORF">L1987_54432</name>
</gene>
<protein>
    <submittedName>
        <fullName evidence="1">Uncharacterized protein</fullName>
    </submittedName>
</protein>
<reference evidence="2" key="1">
    <citation type="journal article" date="2022" name="Mol. Ecol. Resour.">
        <title>The genomes of chicory, endive, great burdock and yacon provide insights into Asteraceae palaeo-polyploidization history and plant inulin production.</title>
        <authorList>
            <person name="Fan W."/>
            <person name="Wang S."/>
            <person name="Wang H."/>
            <person name="Wang A."/>
            <person name="Jiang F."/>
            <person name="Liu H."/>
            <person name="Zhao H."/>
            <person name="Xu D."/>
            <person name="Zhang Y."/>
        </authorList>
    </citation>
    <scope>NUCLEOTIDE SEQUENCE [LARGE SCALE GENOMIC DNA]</scope>
    <source>
        <strain evidence="2">cv. Yunnan</strain>
    </source>
</reference>
<evidence type="ECO:0000313" key="1">
    <source>
        <dbReference type="EMBL" id="KAI3754645.1"/>
    </source>
</evidence>